<organism evidence="1 2">
    <name type="scientific">Rotaria socialis</name>
    <dbReference type="NCBI Taxonomy" id="392032"/>
    <lineage>
        <taxon>Eukaryota</taxon>
        <taxon>Metazoa</taxon>
        <taxon>Spiralia</taxon>
        <taxon>Gnathifera</taxon>
        <taxon>Rotifera</taxon>
        <taxon>Eurotatoria</taxon>
        <taxon>Bdelloidea</taxon>
        <taxon>Philodinida</taxon>
        <taxon>Philodinidae</taxon>
        <taxon>Rotaria</taxon>
    </lineage>
</organism>
<evidence type="ECO:0000313" key="2">
    <source>
        <dbReference type="Proteomes" id="UP000663862"/>
    </source>
</evidence>
<dbReference type="Proteomes" id="UP000663862">
    <property type="component" value="Unassembled WGS sequence"/>
</dbReference>
<proteinExistence type="predicted"/>
<sequence>VSIEVNYNQYSINIDNNAQTKFVPVILSNSIEYLTMRSIILVTILCTISHSPPVCESYHQLNKEQAMYDIIQKSISAGLIRQPHSACATPAILV</sequence>
<gene>
    <name evidence="1" type="ORF">TSG867_LOCUS17640</name>
</gene>
<reference evidence="1" key="1">
    <citation type="submission" date="2021-02" db="EMBL/GenBank/DDBJ databases">
        <authorList>
            <person name="Nowell W R."/>
        </authorList>
    </citation>
    <scope>NUCLEOTIDE SEQUENCE</scope>
</reference>
<accession>A0A820SJ91</accession>
<dbReference type="AlphaFoldDB" id="A0A820SJ91"/>
<dbReference type="EMBL" id="CAJOBQ010001133">
    <property type="protein sequence ID" value="CAF4458929.1"/>
    <property type="molecule type" value="Genomic_DNA"/>
</dbReference>
<feature type="non-terminal residue" evidence="1">
    <location>
        <position position="1"/>
    </location>
</feature>
<evidence type="ECO:0000313" key="1">
    <source>
        <dbReference type="EMBL" id="CAF4458929.1"/>
    </source>
</evidence>
<name>A0A820SJ91_9BILA</name>
<comment type="caution">
    <text evidence="1">The sequence shown here is derived from an EMBL/GenBank/DDBJ whole genome shotgun (WGS) entry which is preliminary data.</text>
</comment>
<protein>
    <submittedName>
        <fullName evidence="1">Uncharacterized protein</fullName>
    </submittedName>
</protein>